<evidence type="ECO:0000313" key="2">
    <source>
        <dbReference type="EMBL" id="CAD9750569.1"/>
    </source>
</evidence>
<organism evidence="2">
    <name type="scientific">Lotharella oceanica</name>
    <dbReference type="NCBI Taxonomy" id="641309"/>
    <lineage>
        <taxon>Eukaryota</taxon>
        <taxon>Sar</taxon>
        <taxon>Rhizaria</taxon>
        <taxon>Cercozoa</taxon>
        <taxon>Chlorarachniophyceae</taxon>
        <taxon>Lotharella</taxon>
    </lineage>
</organism>
<reference evidence="2" key="1">
    <citation type="submission" date="2021-01" db="EMBL/GenBank/DDBJ databases">
        <authorList>
            <person name="Corre E."/>
            <person name="Pelletier E."/>
            <person name="Niang G."/>
            <person name="Scheremetjew M."/>
            <person name="Finn R."/>
            <person name="Kale V."/>
            <person name="Holt S."/>
            <person name="Cochrane G."/>
            <person name="Meng A."/>
            <person name="Brown T."/>
            <person name="Cohen L."/>
        </authorList>
    </citation>
    <scope>NUCLEOTIDE SEQUENCE</scope>
    <source>
        <strain evidence="2">CCMP622</strain>
    </source>
</reference>
<feature type="compositionally biased region" description="Polar residues" evidence="1">
    <location>
        <begin position="238"/>
        <end position="247"/>
    </location>
</feature>
<sequence>MLAAARRASTTALKVIKGTGSDEGRVFEFRDTENHTYRYKLKNGILKVYRNNEKLGPVGQFKFIEASFELCDGYTEITLPQSTGRRRILPEMAILAYDAGISGLEDYLDSVRDRSQPGRKWKVITTRGIYVRQMFSKQGRIMEAMPYRTIVTEIEAKEVRDQLWVRHKEGWSLVSSSNPDGTKRVLLRIEDDDFETDAKMAKKSKKLVRKGSRKSVKTQGSVRSMKTQDSIREMGKYNSMSNMTQASVEDEYDSDDIFFKLAMRRKAEGESHL</sequence>
<dbReference type="AlphaFoldDB" id="A0A7S2THQ5"/>
<gene>
    <name evidence="2" type="ORF">LSP00402_LOCUS3271</name>
</gene>
<proteinExistence type="predicted"/>
<name>A0A7S2THQ5_9EUKA</name>
<protein>
    <submittedName>
        <fullName evidence="2">Uncharacterized protein</fullName>
    </submittedName>
</protein>
<accession>A0A7S2THQ5</accession>
<feature type="region of interest" description="Disordered" evidence="1">
    <location>
        <begin position="209"/>
        <end position="248"/>
    </location>
</feature>
<feature type="compositionally biased region" description="Polar residues" evidence="1">
    <location>
        <begin position="217"/>
        <end position="228"/>
    </location>
</feature>
<dbReference type="EMBL" id="HBHP01005284">
    <property type="protein sequence ID" value="CAD9750569.1"/>
    <property type="molecule type" value="Transcribed_RNA"/>
</dbReference>
<evidence type="ECO:0000256" key="1">
    <source>
        <dbReference type="SAM" id="MobiDB-lite"/>
    </source>
</evidence>